<evidence type="ECO:0000256" key="4">
    <source>
        <dbReference type="PROSITE-ProRule" id="PRU00322"/>
    </source>
</evidence>
<name>A0ABQ9FD02_TEGGR</name>
<feature type="coiled-coil region" evidence="5">
    <location>
        <begin position="564"/>
        <end position="629"/>
    </location>
</feature>
<dbReference type="SMART" id="SM00547">
    <property type="entry name" value="ZnF_RBZ"/>
    <property type="match status" value="1"/>
</dbReference>
<feature type="compositionally biased region" description="Pro residues" evidence="6">
    <location>
        <begin position="638"/>
        <end position="657"/>
    </location>
</feature>
<dbReference type="EMBL" id="JARBDR010000337">
    <property type="protein sequence ID" value="KAJ8315198.1"/>
    <property type="molecule type" value="Genomic_DNA"/>
</dbReference>
<keyword evidence="9" id="KW-1185">Reference proteome</keyword>
<feature type="compositionally biased region" description="Low complexity" evidence="6">
    <location>
        <begin position="306"/>
        <end position="323"/>
    </location>
</feature>
<reference evidence="8 9" key="1">
    <citation type="submission" date="2022-12" db="EMBL/GenBank/DDBJ databases">
        <title>Chromosome-level genome of Tegillarca granosa.</title>
        <authorList>
            <person name="Kim J."/>
        </authorList>
    </citation>
    <scope>NUCLEOTIDE SEQUENCE [LARGE SCALE GENOMIC DNA]</scope>
    <source>
        <strain evidence="8">Teg-2019</strain>
        <tissue evidence="8">Adductor muscle</tissue>
    </source>
</reference>
<dbReference type="PANTHER" id="PTHR46253">
    <property type="entry name" value="TGF-BETA-ACTIVATED KINASE 1 AND MAP3K7-BINDING PROTEIN TAB"/>
    <property type="match status" value="1"/>
</dbReference>
<protein>
    <recommendedName>
        <fullName evidence="7">RanBP2-type domain-containing protein</fullName>
    </recommendedName>
</protein>
<feature type="domain" description="RanBP2-type" evidence="7">
    <location>
        <begin position="667"/>
        <end position="697"/>
    </location>
</feature>
<evidence type="ECO:0000259" key="7">
    <source>
        <dbReference type="PROSITE" id="PS50199"/>
    </source>
</evidence>
<evidence type="ECO:0000256" key="1">
    <source>
        <dbReference type="ARBA" id="ARBA00022723"/>
    </source>
</evidence>
<feature type="compositionally biased region" description="Low complexity" evidence="6">
    <location>
        <begin position="228"/>
        <end position="242"/>
    </location>
</feature>
<evidence type="ECO:0000313" key="8">
    <source>
        <dbReference type="EMBL" id="KAJ8315198.1"/>
    </source>
</evidence>
<evidence type="ECO:0000256" key="5">
    <source>
        <dbReference type="SAM" id="Coils"/>
    </source>
</evidence>
<organism evidence="8 9">
    <name type="scientific">Tegillarca granosa</name>
    <name type="common">Malaysian cockle</name>
    <name type="synonym">Anadara granosa</name>
    <dbReference type="NCBI Taxonomy" id="220873"/>
    <lineage>
        <taxon>Eukaryota</taxon>
        <taxon>Metazoa</taxon>
        <taxon>Spiralia</taxon>
        <taxon>Lophotrochozoa</taxon>
        <taxon>Mollusca</taxon>
        <taxon>Bivalvia</taxon>
        <taxon>Autobranchia</taxon>
        <taxon>Pteriomorphia</taxon>
        <taxon>Arcoida</taxon>
        <taxon>Arcoidea</taxon>
        <taxon>Arcidae</taxon>
        <taxon>Tegillarca</taxon>
    </lineage>
</organism>
<dbReference type="Proteomes" id="UP001217089">
    <property type="component" value="Unassembled WGS sequence"/>
</dbReference>
<feature type="compositionally biased region" description="Low complexity" evidence="6">
    <location>
        <begin position="81"/>
        <end position="100"/>
    </location>
</feature>
<evidence type="ECO:0000256" key="6">
    <source>
        <dbReference type="SAM" id="MobiDB-lite"/>
    </source>
</evidence>
<dbReference type="SUPFAM" id="SSF90209">
    <property type="entry name" value="Ran binding protein zinc finger-like"/>
    <property type="match status" value="1"/>
</dbReference>
<keyword evidence="2 4" id="KW-0863">Zinc-finger</keyword>
<feature type="compositionally biased region" description="Polar residues" evidence="6">
    <location>
        <begin position="444"/>
        <end position="453"/>
    </location>
</feature>
<comment type="caution">
    <text evidence="8">The sequence shown here is derived from an EMBL/GenBank/DDBJ whole genome shotgun (WGS) entry which is preliminary data.</text>
</comment>
<dbReference type="PROSITE" id="PS01358">
    <property type="entry name" value="ZF_RANBP2_1"/>
    <property type="match status" value="1"/>
</dbReference>
<dbReference type="PANTHER" id="PTHR46253:SF1">
    <property type="entry name" value="TAB2"/>
    <property type="match status" value="1"/>
</dbReference>
<dbReference type="InterPro" id="IPR036443">
    <property type="entry name" value="Znf_RanBP2_sf"/>
</dbReference>
<accession>A0ABQ9FD02</accession>
<keyword evidence="1" id="KW-0479">Metal-binding</keyword>
<feature type="region of interest" description="Disordered" evidence="6">
    <location>
        <begin position="444"/>
        <end position="548"/>
    </location>
</feature>
<gene>
    <name evidence="8" type="ORF">KUTeg_007348</name>
</gene>
<feature type="compositionally biased region" description="Low complexity" evidence="6">
    <location>
        <begin position="521"/>
        <end position="533"/>
    </location>
</feature>
<sequence length="721" mass="79541">MATTDCGIDIHLLQELKNRYPEVPEQVVTGHMRQHNNDREKCIEILSSESPKFLFGGNMDTVTSHMQTFNIGHAETRQRSDSGSSGVSSTSNCSASSVSSWPPTNTNTGGMSFTSHSEARPQTAPVEPRDLNPFFVGGRNTGNIPNIHCDAYNPGSSPHVSNYQAGNVPLSGNNPTKGLRQIHVVHVQTPEVGRTPPGQISPCVNQQGQYVYKIQVSPRPSGYSSHDQYPSQQQVSPQLQQQHSYPASSSWRSNSPYNIGPHGNYINHSYGNDHGMFSLDRYSGMRHTQQETSPQGHCNTISFQNQYSPTQPNYPTTQQQQNPFSRPNKSSQATIYIRNTTSAAKLDTPGDRTPIYSPGNQGFPINMHMSQSEPFLSQQSNSFMNQVTSSGNPNATSQQPSQNYSKPLFVKLESYGPDNKFESQGASSSSNIFPSSLGGAVNPPSNSYVTKLQSAGGGPSQGDNGQVFIHYPPVPSTCRVPGHPPVPSRTPSIENEHKSKIGNPEIEPRHLSHATFPPLVSPASSHSSLSSESSQREVQRRRSGSLQEEAAYTQALLTFQKERMFKLKTDLESELRKLSKLRAEVTQMEKNMLDRQKRSSNRFPSVEDVSKLREKNLRLQTDIQMFTREIDMFNNGQTPPPIPPRIHHVPPPPPPQPAASGSGDSDGDGEQWNCSACTFLNHPALNKCECCEMPRMNVQQPQTGKVCHSHSHSNLCYCHDK</sequence>
<proteinExistence type="predicted"/>
<feature type="region of interest" description="Disordered" evidence="6">
    <location>
        <begin position="304"/>
        <end position="330"/>
    </location>
</feature>
<feature type="compositionally biased region" description="Polar residues" evidence="6">
    <location>
        <begin position="243"/>
        <end position="256"/>
    </location>
</feature>
<dbReference type="PROSITE" id="PS50199">
    <property type="entry name" value="ZF_RANBP2_2"/>
    <property type="match status" value="1"/>
</dbReference>
<evidence type="ECO:0000313" key="9">
    <source>
        <dbReference type="Proteomes" id="UP001217089"/>
    </source>
</evidence>
<dbReference type="InterPro" id="IPR001876">
    <property type="entry name" value="Znf_RanBP2"/>
</dbReference>
<feature type="region of interest" description="Disordered" evidence="6">
    <location>
        <begin position="637"/>
        <end position="667"/>
    </location>
</feature>
<evidence type="ECO:0000256" key="3">
    <source>
        <dbReference type="ARBA" id="ARBA00022833"/>
    </source>
</evidence>
<feature type="compositionally biased region" description="Polar residues" evidence="6">
    <location>
        <begin position="101"/>
        <end position="116"/>
    </location>
</feature>
<dbReference type="Gene3D" id="1.10.8.10">
    <property type="entry name" value="DNA helicase RuvA subunit, C-terminal domain"/>
    <property type="match status" value="1"/>
</dbReference>
<dbReference type="Gene3D" id="4.10.1060.10">
    <property type="entry name" value="Zinc finger, RanBP2-type"/>
    <property type="match status" value="1"/>
</dbReference>
<keyword evidence="3" id="KW-0862">Zinc</keyword>
<keyword evidence="5" id="KW-0175">Coiled coil</keyword>
<feature type="region of interest" description="Disordered" evidence="6">
    <location>
        <begin position="217"/>
        <end position="256"/>
    </location>
</feature>
<evidence type="ECO:0000256" key="2">
    <source>
        <dbReference type="ARBA" id="ARBA00022771"/>
    </source>
</evidence>
<feature type="region of interest" description="Disordered" evidence="6">
    <location>
        <begin position="75"/>
        <end position="133"/>
    </location>
</feature>